<feature type="signal peptide" evidence="1">
    <location>
        <begin position="1"/>
        <end position="28"/>
    </location>
</feature>
<accession>A0A1H5J613</accession>
<dbReference type="Proteomes" id="UP000198985">
    <property type="component" value="Unassembled WGS sequence"/>
</dbReference>
<dbReference type="AlphaFoldDB" id="A0A1H5J613"/>
<protein>
    <recommendedName>
        <fullName evidence="4">Lipoprotein</fullName>
    </recommendedName>
</protein>
<proteinExistence type="predicted"/>
<evidence type="ECO:0000313" key="2">
    <source>
        <dbReference type="EMBL" id="SEE47912.1"/>
    </source>
</evidence>
<name>A0A1H5J613_9PSED</name>
<organism evidence="2 3">
    <name type="scientific">Pseudomonas migulae</name>
    <dbReference type="NCBI Taxonomy" id="78543"/>
    <lineage>
        <taxon>Bacteria</taxon>
        <taxon>Pseudomonadati</taxon>
        <taxon>Pseudomonadota</taxon>
        <taxon>Gammaproteobacteria</taxon>
        <taxon>Pseudomonadales</taxon>
        <taxon>Pseudomonadaceae</taxon>
        <taxon>Pseudomonas</taxon>
    </lineage>
</organism>
<reference evidence="2 3" key="1">
    <citation type="submission" date="2016-10" db="EMBL/GenBank/DDBJ databases">
        <authorList>
            <person name="de Groot N.N."/>
        </authorList>
    </citation>
    <scope>NUCLEOTIDE SEQUENCE [LARGE SCALE GENOMIC DNA]</scope>
    <source>
        <strain evidence="2 3">BS3662</strain>
    </source>
</reference>
<feature type="chain" id="PRO_5011587493" description="Lipoprotein" evidence="1">
    <location>
        <begin position="29"/>
        <end position="353"/>
    </location>
</feature>
<evidence type="ECO:0000256" key="1">
    <source>
        <dbReference type="SAM" id="SignalP"/>
    </source>
</evidence>
<gene>
    <name evidence="2" type="ORF">SAMN04490194_2417</name>
</gene>
<keyword evidence="1" id="KW-0732">Signal</keyword>
<sequence length="353" mass="39853">MPVSSNRSTCAIAVAALLSAVLSGCAVKDTYTDATEPDAAKVRFIANTSNAKLYYYDPEHCEGRVTGELNNLYARDTERRVGMSVAPPADAKGFLEIKVKPDQDNYLHLGTSGSNWVCVTSLSLAPERNAEYEVTLNLRDGRCGVLLNQLKRIDGRDVRLPMPVMDKGLPACVGRGTSFPILPPVLPDTPHRVMLIDQIFDSATIAQMKPDPAKDSSARFTPEKLDKLIAERKAKLGFTLPDDYWALYRQNLIAFDEEAAGNKAETFKRYSDKYRLRLQRLTDQQLEQWAHPEDKASRPTHFVASEERKTMTKFYVQTSQNLLLETINHHLDRMAQMDRQYGVCARYSECWKR</sequence>
<dbReference type="RefSeq" id="WP_084322596.1">
    <property type="nucleotide sequence ID" value="NZ_FNTY01000002.1"/>
</dbReference>
<dbReference type="PROSITE" id="PS51257">
    <property type="entry name" value="PROKAR_LIPOPROTEIN"/>
    <property type="match status" value="1"/>
</dbReference>
<evidence type="ECO:0008006" key="4">
    <source>
        <dbReference type="Google" id="ProtNLM"/>
    </source>
</evidence>
<evidence type="ECO:0000313" key="3">
    <source>
        <dbReference type="Proteomes" id="UP000198985"/>
    </source>
</evidence>
<dbReference type="EMBL" id="FNTY01000002">
    <property type="protein sequence ID" value="SEE47912.1"/>
    <property type="molecule type" value="Genomic_DNA"/>
</dbReference>